<keyword evidence="7" id="KW-0472">Membrane</keyword>
<gene>
    <name evidence="10" type="ORF">PECAL_3P28170</name>
</gene>
<evidence type="ECO:0000313" key="10">
    <source>
        <dbReference type="EMBL" id="CAH0372779.1"/>
    </source>
</evidence>
<dbReference type="PANTHER" id="PTHR12137:SF54">
    <property type="entry name" value="CARBOHYDRATE SULFOTRANSFERASE"/>
    <property type="match status" value="1"/>
</dbReference>
<dbReference type="EMBL" id="CAKKNE010000003">
    <property type="protein sequence ID" value="CAH0372779.1"/>
    <property type="molecule type" value="Genomic_DNA"/>
</dbReference>
<name>A0A8J2STG5_9STRA</name>
<feature type="signal peptide" evidence="9">
    <location>
        <begin position="1"/>
        <end position="25"/>
    </location>
</feature>
<keyword evidence="5" id="KW-1133">Transmembrane helix</keyword>
<accession>A0A8J2STG5</accession>
<organism evidence="10 11">
    <name type="scientific">Pelagomonas calceolata</name>
    <dbReference type="NCBI Taxonomy" id="35677"/>
    <lineage>
        <taxon>Eukaryota</taxon>
        <taxon>Sar</taxon>
        <taxon>Stramenopiles</taxon>
        <taxon>Ochrophyta</taxon>
        <taxon>Pelagophyceae</taxon>
        <taxon>Pelagomonadales</taxon>
        <taxon>Pelagomonadaceae</taxon>
        <taxon>Pelagomonas</taxon>
    </lineage>
</organism>
<evidence type="ECO:0000256" key="9">
    <source>
        <dbReference type="SAM" id="SignalP"/>
    </source>
</evidence>
<reference evidence="10" key="1">
    <citation type="submission" date="2021-11" db="EMBL/GenBank/DDBJ databases">
        <authorList>
            <consortium name="Genoscope - CEA"/>
            <person name="William W."/>
        </authorList>
    </citation>
    <scope>NUCLEOTIDE SEQUENCE</scope>
</reference>
<sequence length="299" mass="33677">MRHGTQNILMLSTVYCACFAHTCRRQPQCSTTNATCQGVTRALGDLRSLMYIPSENAVLCAVPKAGCTTVRHIAYFLQEGGTQSKGEGIHAWWFGHKMNMQNMNINKRRQIMTNRSIRKVAVIRQPEDRFMSGVFDKGHKVLGRNIYQKIGCANANTWKNNTLSELCWSAGFKNVSNLQAAVFAKLPSANDHFKSQTEQCKFHSVAYDNIADIYDIGTFIDYIVSSASPNFEHTRSWLKAKYTSNHDLMHSSSAVHTKETTMQQEHCHKFYDIYHADTDVYECLVKGAGPSASTCVWAP</sequence>
<keyword evidence="11" id="KW-1185">Reference proteome</keyword>
<evidence type="ECO:0000256" key="4">
    <source>
        <dbReference type="ARBA" id="ARBA00022692"/>
    </source>
</evidence>
<evidence type="ECO:0000256" key="7">
    <source>
        <dbReference type="ARBA" id="ARBA00023136"/>
    </source>
</evidence>
<protein>
    <recommendedName>
        <fullName evidence="12">Sulfotransferase domain-containing protein</fullName>
    </recommendedName>
</protein>
<evidence type="ECO:0000256" key="5">
    <source>
        <dbReference type="ARBA" id="ARBA00022989"/>
    </source>
</evidence>
<evidence type="ECO:0000256" key="2">
    <source>
        <dbReference type="ARBA" id="ARBA00006339"/>
    </source>
</evidence>
<dbReference type="GO" id="GO:0008146">
    <property type="term" value="F:sulfotransferase activity"/>
    <property type="evidence" value="ECO:0007669"/>
    <property type="project" value="InterPro"/>
</dbReference>
<dbReference type="GO" id="GO:0000139">
    <property type="term" value="C:Golgi membrane"/>
    <property type="evidence" value="ECO:0007669"/>
    <property type="project" value="UniProtKB-SubCell"/>
</dbReference>
<comment type="subcellular location">
    <subcellularLocation>
        <location evidence="1">Golgi apparatus membrane</location>
        <topology evidence="1">Single-pass type II membrane protein</topology>
    </subcellularLocation>
</comment>
<keyword evidence="3" id="KW-0808">Transferase</keyword>
<proteinExistence type="inferred from homology"/>
<dbReference type="Proteomes" id="UP000789595">
    <property type="component" value="Unassembled WGS sequence"/>
</dbReference>
<dbReference type="Pfam" id="PF03567">
    <property type="entry name" value="Sulfotransfer_2"/>
    <property type="match status" value="1"/>
</dbReference>
<evidence type="ECO:0000256" key="1">
    <source>
        <dbReference type="ARBA" id="ARBA00004323"/>
    </source>
</evidence>
<evidence type="ECO:0000256" key="3">
    <source>
        <dbReference type="ARBA" id="ARBA00022679"/>
    </source>
</evidence>
<dbReference type="AlphaFoldDB" id="A0A8J2STG5"/>
<keyword evidence="9" id="KW-0732">Signal</keyword>
<dbReference type="PANTHER" id="PTHR12137">
    <property type="entry name" value="CARBOHYDRATE SULFOTRANSFERASE"/>
    <property type="match status" value="1"/>
</dbReference>
<dbReference type="GO" id="GO:0016051">
    <property type="term" value="P:carbohydrate biosynthetic process"/>
    <property type="evidence" value="ECO:0007669"/>
    <property type="project" value="InterPro"/>
</dbReference>
<dbReference type="InterPro" id="IPR018011">
    <property type="entry name" value="Carb_sulfotrans_8-10"/>
</dbReference>
<feature type="chain" id="PRO_5035185414" description="Sulfotransferase domain-containing protein" evidence="9">
    <location>
        <begin position="26"/>
        <end position="299"/>
    </location>
</feature>
<dbReference type="InterPro" id="IPR005331">
    <property type="entry name" value="Sulfotransferase"/>
</dbReference>
<comment type="similarity">
    <text evidence="2">Belongs to the sulfotransferase 2 family.</text>
</comment>
<evidence type="ECO:0008006" key="12">
    <source>
        <dbReference type="Google" id="ProtNLM"/>
    </source>
</evidence>
<comment type="caution">
    <text evidence="10">The sequence shown here is derived from an EMBL/GenBank/DDBJ whole genome shotgun (WGS) entry which is preliminary data.</text>
</comment>
<keyword evidence="4" id="KW-0812">Transmembrane</keyword>
<evidence type="ECO:0000256" key="6">
    <source>
        <dbReference type="ARBA" id="ARBA00023034"/>
    </source>
</evidence>
<evidence type="ECO:0000313" key="11">
    <source>
        <dbReference type="Proteomes" id="UP000789595"/>
    </source>
</evidence>
<evidence type="ECO:0000256" key="8">
    <source>
        <dbReference type="ARBA" id="ARBA00023180"/>
    </source>
</evidence>
<keyword evidence="8" id="KW-0325">Glycoprotein</keyword>
<keyword evidence="6" id="KW-0333">Golgi apparatus</keyword>